<evidence type="ECO:0000313" key="3">
    <source>
        <dbReference type="Proteomes" id="UP001228171"/>
    </source>
</evidence>
<evidence type="ECO:0000313" key="2">
    <source>
        <dbReference type="EMBL" id="MDP4544572.1"/>
    </source>
</evidence>
<gene>
    <name evidence="2" type="ORF">Q8P09_05725</name>
</gene>
<reference evidence="2 3" key="1">
    <citation type="submission" date="2023-08" db="EMBL/GenBank/DDBJ databases">
        <authorList>
            <person name="Kumar R."/>
        </authorList>
    </citation>
    <scope>NUCLEOTIDE SEQUENCE [LARGE SCALE GENOMIC DNA]</scope>
    <source>
        <strain evidence="2 3">LUR13</strain>
    </source>
</reference>
<dbReference type="RefSeq" id="WP_305935655.1">
    <property type="nucleotide sequence ID" value="NZ_DAMAMY010000042.1"/>
</dbReference>
<dbReference type="Proteomes" id="UP001228171">
    <property type="component" value="Unassembled WGS sequence"/>
</dbReference>
<keyword evidence="3" id="KW-1185">Reference proteome</keyword>
<evidence type="ECO:0000256" key="1">
    <source>
        <dbReference type="SAM" id="SignalP"/>
    </source>
</evidence>
<proteinExistence type="predicted"/>
<dbReference type="EMBL" id="JAVAJI010000007">
    <property type="protein sequence ID" value="MDP4544572.1"/>
    <property type="molecule type" value="Genomic_DNA"/>
</dbReference>
<keyword evidence="1" id="KW-0732">Signal</keyword>
<accession>A0ABT9HFM9</accession>
<feature type="signal peptide" evidence="1">
    <location>
        <begin position="1"/>
        <end position="18"/>
    </location>
</feature>
<protein>
    <submittedName>
        <fullName evidence="2">Uncharacterized protein</fullName>
    </submittedName>
</protein>
<sequence length="196" mass="22074">MKKIILLSSLLVCNLAVAYEDESAEYKVSSNELNNAKYEVLDKAKQYAQSVACSTTFDEDSGEMTTVNNVYPLQYRKWSSNSGVSGSFLVLWGGDVGCMGGSGTSGYSLTEFQRMSDTRPFTVLNTDLLEDLYELSEINTRFIQDVSYNDRTKSLEIVSYAFAPNDSNSSPSYKYRYNFKKSDSDTWNLSEKVRLN</sequence>
<feature type="chain" id="PRO_5045409215" evidence="1">
    <location>
        <begin position="19"/>
        <end position="196"/>
    </location>
</feature>
<name>A0ABT9HFM9_9GAMM</name>
<comment type="caution">
    <text evidence="2">The sequence shown here is derived from an EMBL/GenBank/DDBJ whole genome shotgun (WGS) entry which is preliminary data.</text>
</comment>
<organism evidence="2 3">
    <name type="scientific">Psychrobacter faecalis</name>
    <dbReference type="NCBI Taxonomy" id="180588"/>
    <lineage>
        <taxon>Bacteria</taxon>
        <taxon>Pseudomonadati</taxon>
        <taxon>Pseudomonadota</taxon>
        <taxon>Gammaproteobacteria</taxon>
        <taxon>Moraxellales</taxon>
        <taxon>Moraxellaceae</taxon>
        <taxon>Psychrobacter</taxon>
    </lineage>
</organism>